<accession>A0A7W1WQY4</accession>
<keyword evidence="2" id="KW-0378">Hydrolase</keyword>
<dbReference type="GO" id="GO:0016787">
    <property type="term" value="F:hydrolase activity"/>
    <property type="evidence" value="ECO:0007669"/>
    <property type="project" value="UniProtKB-KW"/>
</dbReference>
<reference evidence="2 3" key="1">
    <citation type="submission" date="2020-07" db="EMBL/GenBank/DDBJ databases">
        <authorList>
            <person name="Feng H."/>
        </authorList>
    </citation>
    <scope>NUCLEOTIDE SEQUENCE [LARGE SCALE GENOMIC DNA]</scope>
    <source>
        <strain evidence="3">s-10</strain>
    </source>
</reference>
<dbReference type="CDD" id="cd16282">
    <property type="entry name" value="metallo-hydrolase-like_MBL-fold"/>
    <property type="match status" value="1"/>
</dbReference>
<dbReference type="InterPro" id="IPR050855">
    <property type="entry name" value="NDM-1-like"/>
</dbReference>
<comment type="caution">
    <text evidence="2">The sequence shown here is derived from an EMBL/GenBank/DDBJ whole genome shotgun (WGS) entry which is preliminary data.</text>
</comment>
<sequence length="309" mass="35072">MSFYSGFFQLKQVKQGIYAAIVKDGTGALGNAGFVDLGNQTIVFDTFQSTLAAKDLKQMAEEITEKPVTFVINSHWHYDHVMGNQIFHDATIISTCRTRELIYEKVAGFLTFAKANRDYPQLLQEEANREKNPAKRAELLRNAGDTKHVASLIDTYILTLPHLTFKNELTIHGSARKAVLLNLGGGHSEDDTLLYLPDDKVAFMGDLLFNKYHLTLKSGNPDHWLQIIDQISGMDIETYIPGHGDLATRTELELNRNYIKQLQQMLAKAKLQRTSQEELLNQPVPEPYQNWFGSSVFADNLQFLYQCKR</sequence>
<dbReference type="Pfam" id="PF00753">
    <property type="entry name" value="Lactamase_B"/>
    <property type="match status" value="1"/>
</dbReference>
<keyword evidence="3" id="KW-1185">Reference proteome</keyword>
<proteinExistence type="predicted"/>
<protein>
    <submittedName>
        <fullName evidence="2">MBL fold metallo-hydrolase</fullName>
    </submittedName>
</protein>
<evidence type="ECO:0000313" key="2">
    <source>
        <dbReference type="EMBL" id="MBA4494457.1"/>
    </source>
</evidence>
<feature type="domain" description="Metallo-beta-lactamase" evidence="1">
    <location>
        <begin position="29"/>
        <end position="243"/>
    </location>
</feature>
<dbReference type="SUPFAM" id="SSF56281">
    <property type="entry name" value="Metallo-hydrolase/oxidoreductase"/>
    <property type="match status" value="1"/>
</dbReference>
<dbReference type="RefSeq" id="WP_181751695.1">
    <property type="nucleotide sequence ID" value="NZ_JACEIQ010000007.1"/>
</dbReference>
<dbReference type="AlphaFoldDB" id="A0A7W1WQY4"/>
<dbReference type="PANTHER" id="PTHR42951">
    <property type="entry name" value="METALLO-BETA-LACTAMASE DOMAIN-CONTAINING"/>
    <property type="match status" value="1"/>
</dbReference>
<dbReference type="SMART" id="SM00849">
    <property type="entry name" value="Lactamase_B"/>
    <property type="match status" value="1"/>
</dbReference>
<evidence type="ECO:0000259" key="1">
    <source>
        <dbReference type="SMART" id="SM00849"/>
    </source>
</evidence>
<evidence type="ECO:0000313" key="3">
    <source>
        <dbReference type="Proteomes" id="UP000535491"/>
    </source>
</evidence>
<organism evidence="2 3">
    <name type="scientific">Paenactinomyces guangxiensis</name>
    <dbReference type="NCBI Taxonomy" id="1490290"/>
    <lineage>
        <taxon>Bacteria</taxon>
        <taxon>Bacillati</taxon>
        <taxon>Bacillota</taxon>
        <taxon>Bacilli</taxon>
        <taxon>Bacillales</taxon>
        <taxon>Thermoactinomycetaceae</taxon>
        <taxon>Paenactinomyces</taxon>
    </lineage>
</organism>
<dbReference type="Proteomes" id="UP000535491">
    <property type="component" value="Unassembled WGS sequence"/>
</dbReference>
<dbReference type="PANTHER" id="PTHR42951:SF4">
    <property type="entry name" value="ACYL-COENZYME A THIOESTERASE MBLAC2"/>
    <property type="match status" value="1"/>
</dbReference>
<dbReference type="InterPro" id="IPR036866">
    <property type="entry name" value="RibonucZ/Hydroxyglut_hydro"/>
</dbReference>
<dbReference type="Gene3D" id="3.60.15.10">
    <property type="entry name" value="Ribonuclease Z/Hydroxyacylglutathione hydrolase-like"/>
    <property type="match status" value="1"/>
</dbReference>
<dbReference type="InterPro" id="IPR001279">
    <property type="entry name" value="Metallo-B-lactamas"/>
</dbReference>
<dbReference type="EMBL" id="JACEIQ010000007">
    <property type="protein sequence ID" value="MBA4494457.1"/>
    <property type="molecule type" value="Genomic_DNA"/>
</dbReference>
<name>A0A7W1WQY4_9BACL</name>
<gene>
    <name evidence="2" type="ORF">H1191_09075</name>
</gene>